<dbReference type="Proteomes" id="UP000279089">
    <property type="component" value="Unassembled WGS sequence"/>
</dbReference>
<gene>
    <name evidence="1" type="ORF">EG028_10025</name>
</gene>
<evidence type="ECO:0000313" key="2">
    <source>
        <dbReference type="Proteomes" id="UP000279089"/>
    </source>
</evidence>
<dbReference type="EMBL" id="RMBX01000004">
    <property type="protein sequence ID" value="RPD41634.1"/>
    <property type="molecule type" value="Genomic_DNA"/>
</dbReference>
<protein>
    <submittedName>
        <fullName evidence="1">Uncharacterized protein</fullName>
    </submittedName>
</protein>
<proteinExistence type="predicted"/>
<name>A0A3N4MCP6_9BACT</name>
<sequence>MEWVNIKPLYTNGRMKPSGAQTVFSWLSRAGFQLEQQKRNISPAAVEYFYFHPSLYIQVHEVQEPDNGPSRFFIFYPGGATAFASDIGQLQRCITAG</sequence>
<keyword evidence="2" id="KW-1185">Reference proteome</keyword>
<comment type="caution">
    <text evidence="1">The sequence shown here is derived from an EMBL/GenBank/DDBJ whole genome shotgun (WGS) entry which is preliminary data.</text>
</comment>
<dbReference type="RefSeq" id="WP_123864619.1">
    <property type="nucleotide sequence ID" value="NZ_QXZY01000005.1"/>
</dbReference>
<accession>A0A3N4MCP6</accession>
<dbReference type="AlphaFoldDB" id="A0A3N4MCP6"/>
<evidence type="ECO:0000313" key="1">
    <source>
        <dbReference type="EMBL" id="RPD41634.1"/>
    </source>
</evidence>
<organism evidence="1 2">
    <name type="scientific">Chitinophaga barathri</name>
    <dbReference type="NCBI Taxonomy" id="1647451"/>
    <lineage>
        <taxon>Bacteria</taxon>
        <taxon>Pseudomonadati</taxon>
        <taxon>Bacteroidota</taxon>
        <taxon>Chitinophagia</taxon>
        <taxon>Chitinophagales</taxon>
        <taxon>Chitinophagaceae</taxon>
        <taxon>Chitinophaga</taxon>
    </lineage>
</organism>
<reference evidence="2" key="1">
    <citation type="submission" date="2018-11" db="EMBL/GenBank/DDBJ databases">
        <title>Chitinophaga lutea sp.nov., isolate from arsenic contaminated soil.</title>
        <authorList>
            <person name="Zong Y."/>
        </authorList>
    </citation>
    <scope>NUCLEOTIDE SEQUENCE [LARGE SCALE GENOMIC DNA]</scope>
    <source>
        <strain evidence="2">YLT18</strain>
    </source>
</reference>